<dbReference type="RefSeq" id="WP_015066971.1">
    <property type="nucleotide sequence ID" value="NZ_CP013928.1"/>
</dbReference>
<name>A0AAC9AD46_9ALTE</name>
<protein>
    <submittedName>
        <fullName evidence="1">Transcriptional regulator</fullName>
    </submittedName>
</protein>
<proteinExistence type="predicted"/>
<dbReference type="AlphaFoldDB" id="A0AAC9AD46"/>
<organism evidence="1 2">
    <name type="scientific">Alteromonas mediterranea</name>
    <dbReference type="NCBI Taxonomy" id="314275"/>
    <lineage>
        <taxon>Bacteria</taxon>
        <taxon>Pseudomonadati</taxon>
        <taxon>Pseudomonadota</taxon>
        <taxon>Gammaproteobacteria</taxon>
        <taxon>Alteromonadales</taxon>
        <taxon>Alteromonadaceae</taxon>
        <taxon>Alteromonas/Salinimonas group</taxon>
        <taxon>Alteromonas</taxon>
    </lineage>
</organism>
<reference evidence="1 2" key="1">
    <citation type="submission" date="2015-12" db="EMBL/GenBank/DDBJ databases">
        <title>Intraspecies pangenome expansion in the marine bacterium Alteromonas.</title>
        <authorList>
            <person name="Lopez-Perez M."/>
            <person name="Rodriguez-Valera F."/>
        </authorList>
    </citation>
    <scope>NUCLEOTIDE SEQUENCE [LARGE SCALE GENOMIC DNA]</scope>
    <source>
        <strain evidence="1 2">UM8</strain>
    </source>
</reference>
<evidence type="ECO:0000313" key="1">
    <source>
        <dbReference type="EMBL" id="AMJ78336.1"/>
    </source>
</evidence>
<evidence type="ECO:0000313" key="2">
    <source>
        <dbReference type="Proteomes" id="UP000061468"/>
    </source>
</evidence>
<sequence length="70" mass="8110">MKEYWKNLSALQKRGLASRVGTSAAYLRQVFLYGRKAGYEMAMKIESETGIPRHEIRPDIYPPEEYKKAS</sequence>
<accession>A0AAC9AD46</accession>
<dbReference type="EMBL" id="CP013928">
    <property type="protein sequence ID" value="AMJ78336.1"/>
    <property type="molecule type" value="Genomic_DNA"/>
</dbReference>
<dbReference type="Proteomes" id="UP000061468">
    <property type="component" value="Chromosome"/>
</dbReference>
<dbReference type="Gene3D" id="1.10.260.40">
    <property type="entry name" value="lambda repressor-like DNA-binding domains"/>
    <property type="match status" value="1"/>
</dbReference>
<dbReference type="GO" id="GO:0003677">
    <property type="term" value="F:DNA binding"/>
    <property type="evidence" value="ECO:0007669"/>
    <property type="project" value="InterPro"/>
</dbReference>
<dbReference type="InterPro" id="IPR010982">
    <property type="entry name" value="Lambda_DNA-bd_dom_sf"/>
</dbReference>
<gene>
    <name evidence="1" type="ORF">AV942_08550</name>
</gene>